<evidence type="ECO:0000259" key="2">
    <source>
        <dbReference type="PROSITE" id="PS51094"/>
    </source>
</evidence>
<dbReference type="Gene3D" id="1.10.1790.10">
    <property type="entry name" value="PRD domain"/>
    <property type="match status" value="1"/>
</dbReference>
<dbReference type="Proteomes" id="UP001071230">
    <property type="component" value="Unassembled WGS sequence"/>
</dbReference>
<dbReference type="InterPro" id="IPR013011">
    <property type="entry name" value="PTS_EIIB_2"/>
</dbReference>
<dbReference type="EMBL" id="CDGJ01000084">
    <property type="protein sequence ID" value="CEJ08614.1"/>
    <property type="molecule type" value="Genomic_DNA"/>
</dbReference>
<dbReference type="Gene3D" id="3.40.930.10">
    <property type="entry name" value="Mannitol-specific EII, Chain A"/>
    <property type="match status" value="1"/>
</dbReference>
<dbReference type="SUPFAM" id="SSF55804">
    <property type="entry name" value="Phoshotransferase/anion transport protein"/>
    <property type="match status" value="1"/>
</dbReference>
<dbReference type="Pfam" id="PF00874">
    <property type="entry name" value="PRD"/>
    <property type="match status" value="1"/>
</dbReference>
<dbReference type="CDD" id="cd05568">
    <property type="entry name" value="PTS_IIB_bgl_like"/>
    <property type="match status" value="1"/>
</dbReference>
<dbReference type="Proteomes" id="UP000836597">
    <property type="component" value="Chromosome"/>
</dbReference>
<dbReference type="Pfam" id="PF00359">
    <property type="entry name" value="PTS_EIIA_2"/>
    <property type="match status" value="1"/>
</dbReference>
<evidence type="ECO:0000259" key="3">
    <source>
        <dbReference type="PROSITE" id="PS51099"/>
    </source>
</evidence>
<dbReference type="CDD" id="cd00211">
    <property type="entry name" value="PTS_IIA_fru"/>
    <property type="match status" value="1"/>
</dbReference>
<feature type="domain" description="PTS EIIA type-2" evidence="2">
    <location>
        <begin position="533"/>
        <end position="674"/>
    </location>
</feature>
<organism evidence="5">
    <name type="scientific">Acididesulfobacillus acetoxydans</name>
    <dbReference type="NCBI Taxonomy" id="1561005"/>
    <lineage>
        <taxon>Bacteria</taxon>
        <taxon>Bacillati</taxon>
        <taxon>Bacillota</taxon>
        <taxon>Clostridia</taxon>
        <taxon>Eubacteriales</taxon>
        <taxon>Peptococcaceae</taxon>
        <taxon>Acididesulfobacillus</taxon>
    </lineage>
</organism>
<dbReference type="PANTHER" id="PTHR30185">
    <property type="entry name" value="CRYPTIC BETA-GLUCOSIDE BGL OPERON ANTITERMINATOR"/>
    <property type="match status" value="1"/>
</dbReference>
<dbReference type="RefSeq" id="WP_240986300.1">
    <property type="nucleotide sequence ID" value="NZ_CDGJ01000084.1"/>
</dbReference>
<keyword evidence="5" id="KW-0808">Transferase</keyword>
<dbReference type="KEGG" id="aacx:DEACI_3841"/>
<dbReference type="PROSITE" id="PS51372">
    <property type="entry name" value="PRD_2"/>
    <property type="match status" value="1"/>
</dbReference>
<dbReference type="InterPro" id="IPR002178">
    <property type="entry name" value="PTS_EIIA_type-2_dom"/>
</dbReference>
<feature type="domain" description="PTS EIIB type-2" evidence="3">
    <location>
        <begin position="394"/>
        <end position="481"/>
    </location>
</feature>
<dbReference type="GO" id="GO:0006355">
    <property type="term" value="P:regulation of DNA-templated transcription"/>
    <property type="evidence" value="ECO:0007669"/>
    <property type="project" value="InterPro"/>
</dbReference>
<dbReference type="PANTHER" id="PTHR30185:SF9">
    <property type="entry name" value="MANNITOL-SPECIFIC PHOSPHOTRANSFERASE ENZYME IIA COMPONENT"/>
    <property type="match status" value="1"/>
</dbReference>
<dbReference type="GO" id="GO:0009401">
    <property type="term" value="P:phosphoenolpyruvate-dependent sugar phosphotransferase system"/>
    <property type="evidence" value="ECO:0007669"/>
    <property type="project" value="InterPro"/>
</dbReference>
<evidence type="ECO:0000313" key="5">
    <source>
        <dbReference type="EMBL" id="CAA7603018.1"/>
    </source>
</evidence>
<accession>A0A8S0W5C6</accession>
<gene>
    <name evidence="6" type="ORF">DEACI_3093</name>
    <name evidence="5" type="ORF">DEACI_3841</name>
</gene>
<reference evidence="6" key="1">
    <citation type="submission" date="2014-11" db="EMBL/GenBank/DDBJ databases">
        <authorList>
            <person name="Hornung B.V."/>
        </authorList>
    </citation>
    <scope>NUCLEOTIDE SEQUENCE</scope>
    <source>
        <strain evidence="6">INE</strain>
    </source>
</reference>
<dbReference type="InterPro" id="IPR050661">
    <property type="entry name" value="BglG_antiterminators"/>
</dbReference>
<proteinExistence type="predicted"/>
<dbReference type="Gene3D" id="3.40.50.2300">
    <property type="match status" value="1"/>
</dbReference>
<dbReference type="GO" id="GO:0008982">
    <property type="term" value="F:protein-N(PI)-phosphohistidine-sugar phosphotransferase activity"/>
    <property type="evidence" value="ECO:0007669"/>
    <property type="project" value="InterPro"/>
</dbReference>
<dbReference type="EC" id="2.7.1.69" evidence="5 6"/>
<sequence>MAVLINLDSRSRSILSCLVFTQTYLSVGEVAEMMNISKRSVYYELGKINDWFSYHHIPEVQVERQKGICLSELQRQMVQKLVDDLPQVSDYIYSPEERVAIIICFIMAARKAVFTDDLGIVEGVSRSTVTNDLKIVRAQLGHYGLELEYEHRTGYLITGSILKKWAVFLHYLHFIIDLVRRDVVNIFVRDEVRSNLSSLSEVESTLKTEYVEGTLLALAVLISVMKRTDERPEVLNRNEKRFTDKWEFKMIQEHFPELGLTEQVYLTVHLLGARVQSVRNVPEGEGKINSIIQDMIAEFEHLACVSLGSVEELKKKLLWHIHNSIYRYDYGIIDRNPLTDEIESKYPYLFRLAGKVAAKFYRIIGCPMSRDEIAYLTMYFGAHLVNPYEKRGLVRALLVCPNGVSTAGILTKQVQELSSLIEVLDVVSVKALANHKEGADLIISTVPVEHSSCAVIVHPVLTKADKQTILSYVYENGSGGWQRGNMEEISRIVEQYVPEEKRAQLHMELKNYENRQQFFVREVFKRPVHHLNDILTQDMVQTTETLKDWQAAISLAAEPLVRAAVITPGYVQSMIAGVESHGPYIFITPNIALAHAKPENGVLALGVSFLIIKQGVLFEKGHVARVIIALAPVDNEKHLGIIRDIVEFFANDDDSQKFMNADSVREAYTIIRDRQDTGAKA</sequence>
<keyword evidence="1" id="KW-0677">Repeat</keyword>
<dbReference type="AlphaFoldDB" id="A0A8S0W5C6"/>
<dbReference type="PROSITE" id="PS51099">
    <property type="entry name" value="PTS_EIIB_TYPE_2"/>
    <property type="match status" value="1"/>
</dbReference>
<evidence type="ECO:0000313" key="6">
    <source>
        <dbReference type="EMBL" id="CEJ08614.1"/>
    </source>
</evidence>
<name>A0A8S0W5C6_9FIRM</name>
<feature type="domain" description="PRD" evidence="4">
    <location>
        <begin position="283"/>
        <end position="390"/>
    </location>
</feature>
<dbReference type="SUPFAM" id="SSF63520">
    <property type="entry name" value="PTS-regulatory domain, PRD"/>
    <property type="match status" value="1"/>
</dbReference>
<dbReference type="InterPro" id="IPR036634">
    <property type="entry name" value="PRD_sf"/>
</dbReference>
<reference evidence="5" key="2">
    <citation type="submission" date="2020-01" db="EMBL/GenBank/DDBJ databases">
        <authorList>
            <person name="Hornung B."/>
        </authorList>
    </citation>
    <scope>NUCLEOTIDE SEQUENCE</scope>
    <source>
        <strain evidence="5">PacBioINE</strain>
    </source>
</reference>
<evidence type="ECO:0000313" key="7">
    <source>
        <dbReference type="Proteomes" id="UP001071230"/>
    </source>
</evidence>
<evidence type="ECO:0000259" key="4">
    <source>
        <dbReference type="PROSITE" id="PS51372"/>
    </source>
</evidence>
<dbReference type="InterPro" id="IPR016152">
    <property type="entry name" value="PTrfase/Anion_transptr"/>
</dbReference>
<evidence type="ECO:0000256" key="1">
    <source>
        <dbReference type="ARBA" id="ARBA00022737"/>
    </source>
</evidence>
<protein>
    <submittedName>
        <fullName evidence="6">BglG transcriptional antiterminator</fullName>
    </submittedName>
    <submittedName>
        <fullName evidence="5">Protein-Npi-phosphohistidine-sugar phosphotransferase</fullName>
        <ecNumber evidence="5 6">2.7.1.69</ecNumber>
    </submittedName>
</protein>
<keyword evidence="7" id="KW-1185">Reference proteome</keyword>
<dbReference type="PROSITE" id="PS51094">
    <property type="entry name" value="PTS_EIIA_TYPE_2"/>
    <property type="match status" value="1"/>
</dbReference>
<dbReference type="InterPro" id="IPR011608">
    <property type="entry name" value="PRD"/>
</dbReference>
<dbReference type="EMBL" id="LR746496">
    <property type="protein sequence ID" value="CAA7603018.1"/>
    <property type="molecule type" value="Genomic_DNA"/>
</dbReference>